<feature type="compositionally biased region" description="Basic and acidic residues" evidence="2">
    <location>
        <begin position="15"/>
        <end position="24"/>
    </location>
</feature>
<reference evidence="4 5" key="1">
    <citation type="journal article" date="2023" name="G3 (Bethesda)">
        <title>A chromosome-level genome assembly of Zasmidium syzygii isolated from banana leaves.</title>
        <authorList>
            <person name="van Westerhoven A.C."/>
            <person name="Mehrabi R."/>
            <person name="Talebi R."/>
            <person name="Steentjes M.B.F."/>
            <person name="Corcolon B."/>
            <person name="Chong P.A."/>
            <person name="Kema G.H.J."/>
            <person name="Seidl M.F."/>
        </authorList>
    </citation>
    <scope>NUCLEOTIDE SEQUENCE [LARGE SCALE GENOMIC DNA]</scope>
    <source>
        <strain evidence="4 5">P124</strain>
    </source>
</reference>
<evidence type="ECO:0000256" key="2">
    <source>
        <dbReference type="SAM" id="MobiDB-lite"/>
    </source>
</evidence>
<feature type="domain" description="Impact N-terminal" evidence="3">
    <location>
        <begin position="30"/>
        <end position="134"/>
    </location>
</feature>
<accession>A0ABR0F0B3</accession>
<sequence length="258" mass="28958">MSLKRKHDGQEDDGTGEKNDVYRSEAIADRDSTFIGYFSPTLKPKDLQNLAEFKSASHKILAWRRESNQQSITKAKQYVTGCDDDGEKYAGKKVEKVLEYSNVEGACVVARWYGGVMLGPVRFTHIETCAKNAIAAWKEHEQESRLKKRRLEEDEATRTRLCKTLVERDQSITVLRELAASKELMAKQAREGLDKDAPSSSDPPKSSANPAIDYTVMPLDKLKALEKGRDATLGFLLKRIDKAEAELKAEPKPSEEPP</sequence>
<dbReference type="InterPro" id="IPR036956">
    <property type="entry name" value="Impact_N_sf"/>
</dbReference>
<dbReference type="PANTHER" id="PTHR16301:SF26">
    <property type="entry name" value="IMPACT FAMILY MEMBER C14C8.09C"/>
    <property type="match status" value="1"/>
</dbReference>
<evidence type="ECO:0000313" key="5">
    <source>
        <dbReference type="Proteomes" id="UP001305779"/>
    </source>
</evidence>
<proteinExistence type="inferred from homology"/>
<feature type="compositionally biased region" description="Low complexity" evidence="2">
    <location>
        <begin position="198"/>
        <end position="208"/>
    </location>
</feature>
<dbReference type="Proteomes" id="UP001305779">
    <property type="component" value="Unassembled WGS sequence"/>
</dbReference>
<protein>
    <recommendedName>
        <fullName evidence="3">Impact N-terminal domain-containing protein</fullName>
    </recommendedName>
</protein>
<dbReference type="SUPFAM" id="SSF54211">
    <property type="entry name" value="Ribosomal protein S5 domain 2-like"/>
    <property type="match status" value="1"/>
</dbReference>
<feature type="region of interest" description="Disordered" evidence="2">
    <location>
        <begin position="1"/>
        <end position="24"/>
    </location>
</feature>
<evidence type="ECO:0000256" key="1">
    <source>
        <dbReference type="ARBA" id="ARBA00007665"/>
    </source>
</evidence>
<dbReference type="InterPro" id="IPR023582">
    <property type="entry name" value="Impact"/>
</dbReference>
<dbReference type="PANTHER" id="PTHR16301">
    <property type="entry name" value="IMPACT-RELATED"/>
    <property type="match status" value="1"/>
</dbReference>
<comment type="caution">
    <text evidence="4">The sequence shown here is derived from an EMBL/GenBank/DDBJ whole genome shotgun (WGS) entry which is preliminary data.</text>
</comment>
<dbReference type="Pfam" id="PF01205">
    <property type="entry name" value="Impact_N"/>
    <property type="match status" value="1"/>
</dbReference>
<evidence type="ECO:0000259" key="3">
    <source>
        <dbReference type="Pfam" id="PF01205"/>
    </source>
</evidence>
<name>A0ABR0F0B3_ZASCE</name>
<dbReference type="EMBL" id="JAXOVC010000001">
    <property type="protein sequence ID" value="KAK4507364.1"/>
    <property type="molecule type" value="Genomic_DNA"/>
</dbReference>
<feature type="region of interest" description="Disordered" evidence="2">
    <location>
        <begin position="189"/>
        <end position="213"/>
    </location>
</feature>
<gene>
    <name evidence="4" type="ORF">PRZ48_001099</name>
</gene>
<keyword evidence="5" id="KW-1185">Reference proteome</keyword>
<dbReference type="InterPro" id="IPR001498">
    <property type="entry name" value="Impact_N"/>
</dbReference>
<dbReference type="InterPro" id="IPR020568">
    <property type="entry name" value="Ribosomal_Su5_D2-typ_SF"/>
</dbReference>
<evidence type="ECO:0000313" key="4">
    <source>
        <dbReference type="EMBL" id="KAK4507364.1"/>
    </source>
</evidence>
<comment type="similarity">
    <text evidence="1">Belongs to the IMPACT family.</text>
</comment>
<dbReference type="Gene3D" id="3.30.230.30">
    <property type="entry name" value="Impact, N-terminal domain"/>
    <property type="match status" value="1"/>
</dbReference>
<organism evidence="4 5">
    <name type="scientific">Zasmidium cellare</name>
    <name type="common">Wine cellar mold</name>
    <name type="synonym">Racodium cellare</name>
    <dbReference type="NCBI Taxonomy" id="395010"/>
    <lineage>
        <taxon>Eukaryota</taxon>
        <taxon>Fungi</taxon>
        <taxon>Dikarya</taxon>
        <taxon>Ascomycota</taxon>
        <taxon>Pezizomycotina</taxon>
        <taxon>Dothideomycetes</taxon>
        <taxon>Dothideomycetidae</taxon>
        <taxon>Mycosphaerellales</taxon>
        <taxon>Mycosphaerellaceae</taxon>
        <taxon>Zasmidium</taxon>
    </lineage>
</organism>